<dbReference type="Proteomes" id="UP000032360">
    <property type="component" value="Unassembled WGS sequence"/>
</dbReference>
<proteinExistence type="predicted"/>
<gene>
    <name evidence="1" type="ORF">AXFE_30860</name>
</gene>
<comment type="caution">
    <text evidence="1">The sequence shown here is derived from an EMBL/GenBank/DDBJ whole genome shotgun (WGS) entry which is preliminary data.</text>
</comment>
<dbReference type="AlphaFoldDB" id="A0A0D8HDM7"/>
<accession>A0A0D8HDM7</accession>
<reference evidence="1 2" key="1">
    <citation type="submission" date="2015-01" db="EMBL/GenBank/DDBJ databases">
        <title>Draft genome of the acidophilic iron oxidizer Acidithrix ferrooxidans strain Py-F3.</title>
        <authorList>
            <person name="Poehlein A."/>
            <person name="Eisen S."/>
            <person name="Schloemann M."/>
            <person name="Johnson B.D."/>
            <person name="Daniel R."/>
            <person name="Muehling M."/>
        </authorList>
    </citation>
    <scope>NUCLEOTIDE SEQUENCE [LARGE SCALE GENOMIC DNA]</scope>
    <source>
        <strain evidence="1 2">Py-F3</strain>
    </source>
</reference>
<sequence length="54" mass="6002">MSSLIMMHPIQGSFSNTRFFLQYKVLSPVLILANTRVTYASFYSADIPSGISSL</sequence>
<organism evidence="1 2">
    <name type="scientific">Acidithrix ferrooxidans</name>
    <dbReference type="NCBI Taxonomy" id="1280514"/>
    <lineage>
        <taxon>Bacteria</taxon>
        <taxon>Bacillati</taxon>
        <taxon>Actinomycetota</taxon>
        <taxon>Acidimicrobiia</taxon>
        <taxon>Acidimicrobiales</taxon>
        <taxon>Acidimicrobiaceae</taxon>
        <taxon>Acidithrix</taxon>
    </lineage>
</organism>
<evidence type="ECO:0000313" key="2">
    <source>
        <dbReference type="Proteomes" id="UP000032360"/>
    </source>
</evidence>
<evidence type="ECO:0000313" key="1">
    <source>
        <dbReference type="EMBL" id="KJF16065.1"/>
    </source>
</evidence>
<keyword evidence="2" id="KW-1185">Reference proteome</keyword>
<protein>
    <submittedName>
        <fullName evidence="1">Uncharacterized protein</fullName>
    </submittedName>
</protein>
<name>A0A0D8HDM7_9ACTN</name>
<dbReference type="EMBL" id="JXYS01000101">
    <property type="protein sequence ID" value="KJF16065.1"/>
    <property type="molecule type" value="Genomic_DNA"/>
</dbReference>